<organism evidence="1 2">
    <name type="scientific">Ideonella livida</name>
    <dbReference type="NCBI Taxonomy" id="2707176"/>
    <lineage>
        <taxon>Bacteria</taxon>
        <taxon>Pseudomonadati</taxon>
        <taxon>Pseudomonadota</taxon>
        <taxon>Betaproteobacteria</taxon>
        <taxon>Burkholderiales</taxon>
        <taxon>Sphaerotilaceae</taxon>
        <taxon>Ideonella</taxon>
    </lineage>
</organism>
<proteinExistence type="predicted"/>
<name>A0A7C9TGJ1_9BURK</name>
<accession>A0A7C9TGJ1</accession>
<sequence length="173" mass="19059">MQMLFAGGIPCVGSFPDFEEDRAALPMSPEFLGACAGRAVKVLDPHRVGLPDDCRVIWLDRDVREQAKSTAKFLCLMTGTVIDREGRRKLERSLPEERRKAMRVIGGRPVLVLSFERLLASPTESARAIGAFIGSPVFDAERAASVVLPRAARCRQGMDMERALLRGGSFKEV</sequence>
<dbReference type="InterPro" id="IPR027417">
    <property type="entry name" value="P-loop_NTPase"/>
</dbReference>
<evidence type="ECO:0000313" key="1">
    <source>
        <dbReference type="EMBL" id="NDY89741.1"/>
    </source>
</evidence>
<dbReference type="SUPFAM" id="SSF52540">
    <property type="entry name" value="P-loop containing nucleoside triphosphate hydrolases"/>
    <property type="match status" value="1"/>
</dbReference>
<dbReference type="AlphaFoldDB" id="A0A7C9TGJ1"/>
<gene>
    <name evidence="1" type="ORF">G3A44_00875</name>
</gene>
<dbReference type="EMBL" id="JAAGOH010000001">
    <property type="protein sequence ID" value="NDY89741.1"/>
    <property type="molecule type" value="Genomic_DNA"/>
</dbReference>
<keyword evidence="2" id="KW-1185">Reference proteome</keyword>
<dbReference type="RefSeq" id="WP_163455595.1">
    <property type="nucleotide sequence ID" value="NZ_JAAGOH010000001.1"/>
</dbReference>
<comment type="caution">
    <text evidence="1">The sequence shown here is derived from an EMBL/GenBank/DDBJ whole genome shotgun (WGS) entry which is preliminary data.</text>
</comment>
<dbReference type="Proteomes" id="UP000484255">
    <property type="component" value="Unassembled WGS sequence"/>
</dbReference>
<reference evidence="1 2" key="1">
    <citation type="submission" date="2020-02" db="EMBL/GenBank/DDBJ databases">
        <title>Ideonella bacterium strain TBM-1.</title>
        <authorList>
            <person name="Chen W.-M."/>
        </authorList>
    </citation>
    <scope>NUCLEOTIDE SEQUENCE [LARGE SCALE GENOMIC DNA]</scope>
    <source>
        <strain evidence="1 2">TBM-1</strain>
    </source>
</reference>
<dbReference type="Gene3D" id="3.40.50.300">
    <property type="entry name" value="P-loop containing nucleotide triphosphate hydrolases"/>
    <property type="match status" value="1"/>
</dbReference>
<protein>
    <recommendedName>
        <fullName evidence="3">Sulfotransferase</fullName>
    </recommendedName>
</protein>
<evidence type="ECO:0000313" key="2">
    <source>
        <dbReference type="Proteomes" id="UP000484255"/>
    </source>
</evidence>
<evidence type="ECO:0008006" key="3">
    <source>
        <dbReference type="Google" id="ProtNLM"/>
    </source>
</evidence>